<proteinExistence type="predicted"/>
<dbReference type="RefSeq" id="WP_369171481.1">
    <property type="nucleotide sequence ID" value="NZ_CP163439.1"/>
</dbReference>
<accession>A0AB39Q2W5</accession>
<name>A0AB39Q2W5_9ACTN</name>
<evidence type="ECO:0000313" key="1">
    <source>
        <dbReference type="EMBL" id="XDQ36812.1"/>
    </source>
</evidence>
<reference evidence="1" key="1">
    <citation type="submission" date="2024-07" db="EMBL/GenBank/DDBJ databases">
        <authorList>
            <person name="Yu S.T."/>
        </authorList>
    </citation>
    <scope>NUCLEOTIDE SEQUENCE</scope>
    <source>
        <strain evidence="1">R28</strain>
    </source>
</reference>
<sequence>MPYVSAGVVRAGEVSPLVGACGRPREALRGVQVMGRNVGSEIGEQASGRALFAGGRR</sequence>
<gene>
    <name evidence="1" type="ORF">AB5J49_27705</name>
</gene>
<protein>
    <submittedName>
        <fullName evidence="1">Uncharacterized protein</fullName>
    </submittedName>
</protein>
<organism evidence="1">
    <name type="scientific">Streptomyces sp. R28</name>
    <dbReference type="NCBI Taxonomy" id="3238628"/>
    <lineage>
        <taxon>Bacteria</taxon>
        <taxon>Bacillati</taxon>
        <taxon>Actinomycetota</taxon>
        <taxon>Actinomycetes</taxon>
        <taxon>Kitasatosporales</taxon>
        <taxon>Streptomycetaceae</taxon>
        <taxon>Streptomyces</taxon>
    </lineage>
</organism>
<dbReference type="EMBL" id="CP163439">
    <property type="protein sequence ID" value="XDQ36812.1"/>
    <property type="molecule type" value="Genomic_DNA"/>
</dbReference>
<dbReference type="AlphaFoldDB" id="A0AB39Q2W5"/>